<dbReference type="Proteomes" id="UP000661858">
    <property type="component" value="Unassembled WGS sequence"/>
</dbReference>
<dbReference type="RefSeq" id="WP_201836912.1">
    <property type="nucleotide sequence ID" value="NZ_JAERRK010000008.1"/>
</dbReference>
<sequence>MLLPGLPRPPRALHRIADAFLHELRAYGRLTSPGDGLGAASCSAYVEQRATVAHGLFTVLEGTAGLRFAREERIPFVYCRSGWPADAPPAGYTGDSPAVRPGVLTASLAEAWLNRAAGNGLARVVKGALWQLRHAGLHGALAFVLDLHGSGFVTGGDLGRALHLLVRGRSQVSSDEEAVTAFLGERDADAASWPGLALQTGWIGPDTPPVDADVIDALLARGVTEIDRVRGAADFDDWHIGHVQLYDLLSTIKGLAEAWCGPGRLPLAWRAKLKQWEEMTCDSMGVIGLACDHTAPIPSWDGTEASYMNTIREQYEACAGPHWRSRFCRERLLVPDRLRPLVLGPAGAADIPGEWRGLSRRTIRPWMAAFRGAVRPDRWRAVPCPPARLADHPDVRAAFGRLGVVDRAEQLRLIRTHLFNGLTGEDAPAHTPGPGGEEEEAAFSVFRIDLLALLPPTSERVRTGEVLLDGLLRAQHDFVDEEWRGRPEPESFLRMYPYAVPVLHLAVAERLDRGETERALDGLVDHLVLEPTLGVAWQAMSALLGRLGHEQEARAAGMCALVLT</sequence>
<protein>
    <submittedName>
        <fullName evidence="1">Uncharacterized protein</fullName>
    </submittedName>
</protein>
<keyword evidence="2" id="KW-1185">Reference proteome</keyword>
<dbReference type="AlphaFoldDB" id="A0A937EK34"/>
<name>A0A937EK34_9ACTN</name>
<dbReference type="EMBL" id="JAERRK010000008">
    <property type="protein sequence ID" value="MBL1083933.1"/>
    <property type="molecule type" value="Genomic_DNA"/>
</dbReference>
<comment type="caution">
    <text evidence="1">The sequence shown here is derived from an EMBL/GenBank/DDBJ whole genome shotgun (WGS) entry which is preliminary data.</text>
</comment>
<evidence type="ECO:0000313" key="2">
    <source>
        <dbReference type="Proteomes" id="UP000661858"/>
    </source>
</evidence>
<organism evidence="1 2">
    <name type="scientific">Streptomyces actinomycinicus</name>
    <dbReference type="NCBI Taxonomy" id="1695166"/>
    <lineage>
        <taxon>Bacteria</taxon>
        <taxon>Bacillati</taxon>
        <taxon>Actinomycetota</taxon>
        <taxon>Actinomycetes</taxon>
        <taxon>Kitasatosporales</taxon>
        <taxon>Streptomycetaceae</taxon>
        <taxon>Streptomyces</taxon>
    </lineage>
</organism>
<reference evidence="1" key="1">
    <citation type="submission" date="2021-01" db="EMBL/GenBank/DDBJ databases">
        <title>WGS of actinomycetes isolated from Thailand.</title>
        <authorList>
            <person name="Thawai C."/>
        </authorList>
    </citation>
    <scope>NUCLEOTIDE SEQUENCE</scope>
    <source>
        <strain evidence="1">RCU-197</strain>
    </source>
</reference>
<gene>
    <name evidence="1" type="ORF">JK359_18490</name>
</gene>
<proteinExistence type="predicted"/>
<accession>A0A937EK34</accession>
<evidence type="ECO:0000313" key="1">
    <source>
        <dbReference type="EMBL" id="MBL1083933.1"/>
    </source>
</evidence>